<comment type="caution">
    <text evidence="2">The sequence shown here is derived from an EMBL/GenBank/DDBJ whole genome shotgun (WGS) entry which is preliminary data.</text>
</comment>
<sequence length="251" mass="28372">MTMQASQRQLDLFHHVAAAYTQPSDGRLTNEEMYRIAAGRAGISKADLNATSPVGHAAVQRSTIKRAMRWRQRDLADLGLIQRVADQRGVWELTEGGRQKLRKIQDGVSVLGFSTKLGVAIWSNCKPVFERLDEPIFLCLSSPPFPLNRPRAYGNPSIADYGNFIVEYPGANRAQPCEGRQRLLAAGRCLHQGQPRKIDLHPRTDRGPEKAPRFVLHEYHHLALEQATGSDRLERQKTHPVPRRRRILHLV</sequence>
<evidence type="ECO:0000313" key="2">
    <source>
        <dbReference type="EMBL" id="MYM92355.1"/>
    </source>
</evidence>
<name>A0A845GG44_9BURK</name>
<dbReference type="EMBL" id="WWCX01000001">
    <property type="protein sequence ID" value="MYM92355.1"/>
    <property type="molecule type" value="Genomic_DNA"/>
</dbReference>
<reference evidence="2" key="1">
    <citation type="submission" date="2019-12" db="EMBL/GenBank/DDBJ databases">
        <title>Novel species isolated from a subtropical stream in China.</title>
        <authorList>
            <person name="Lu H."/>
        </authorList>
    </citation>
    <scope>NUCLEOTIDE SEQUENCE [LARGE SCALE GENOMIC DNA]</scope>
    <source>
        <strain evidence="2">FT81W</strain>
    </source>
</reference>
<organism evidence="2 3">
    <name type="scientific">Duganella vulcania</name>
    <dbReference type="NCBI Taxonomy" id="2692166"/>
    <lineage>
        <taxon>Bacteria</taxon>
        <taxon>Pseudomonadati</taxon>
        <taxon>Pseudomonadota</taxon>
        <taxon>Betaproteobacteria</taxon>
        <taxon>Burkholderiales</taxon>
        <taxon>Oxalobacteraceae</taxon>
        <taxon>Telluria group</taxon>
        <taxon>Duganella</taxon>
    </lineage>
</organism>
<dbReference type="AlphaFoldDB" id="A0A845GG44"/>
<evidence type="ECO:0000259" key="1">
    <source>
        <dbReference type="Pfam" id="PF14338"/>
    </source>
</evidence>
<dbReference type="InterPro" id="IPR025745">
    <property type="entry name" value="Mrr-like_N_dom"/>
</dbReference>
<dbReference type="Proteomes" id="UP000447355">
    <property type="component" value="Unassembled WGS sequence"/>
</dbReference>
<dbReference type="Pfam" id="PF14338">
    <property type="entry name" value="Mrr_N"/>
    <property type="match status" value="1"/>
</dbReference>
<proteinExistence type="predicted"/>
<gene>
    <name evidence="2" type="ORF">GTP90_00600</name>
</gene>
<feature type="domain" description="Restriction system protein Mrr-like N-terminal" evidence="1">
    <location>
        <begin position="24"/>
        <end position="102"/>
    </location>
</feature>
<evidence type="ECO:0000313" key="3">
    <source>
        <dbReference type="Proteomes" id="UP000447355"/>
    </source>
</evidence>
<accession>A0A845GG44</accession>
<protein>
    <recommendedName>
        <fullName evidence="1">Restriction system protein Mrr-like N-terminal domain-containing protein</fullName>
    </recommendedName>
</protein>